<dbReference type="Pfam" id="PF16987">
    <property type="entry name" value="KIX_2"/>
    <property type="match status" value="1"/>
</dbReference>
<feature type="compositionally biased region" description="Low complexity" evidence="3">
    <location>
        <begin position="340"/>
        <end position="361"/>
    </location>
</feature>
<feature type="compositionally biased region" description="Polar residues" evidence="3">
    <location>
        <begin position="929"/>
        <end position="938"/>
    </location>
</feature>
<evidence type="ECO:0000256" key="2">
    <source>
        <dbReference type="ARBA" id="ARBA00023242"/>
    </source>
</evidence>
<feature type="compositionally biased region" description="Polar residues" evidence="3">
    <location>
        <begin position="1102"/>
        <end position="1112"/>
    </location>
</feature>
<sequence length="1542" mass="169053">MQFLVRHFQQNQASAQPGWQQTVVPEERARNTSQVFTSFRLLKADQSEQHVLQGAMHLENQIFMASGSKEQYTMSVRQKLQQMQTIRQQHMTQMQGNMAKPMNQMNPAQMNPGAQMGGMMMGGQNGQQMRPNGPVGMGQAFANPQLQRPMQVSPIPMAQSGSSMGMNAGNNGAPAQPQTKPQQPNMPQNQTQSNNIINKLAAKLMESARDEVKQQFQQEVDQWPEEKKQQLMNRGINPMFFKFRLQAENMVKSGRFSSIQMAAMAGQGQPNQGGQGMQQQPGQMQNQGNVMNQSRQSNQGFDFDALTNQQEGALQVQGQGQEVVPASNNPMGGQMGFPGQGPQAGQQQQQNNTLAQRQAQAQAQTAAFQNMNQMQGMTQLQRQAQVQATAQTRAHMQQVQAQQQQQQQAQQQHQQQQQRNSNQMLQGQVGGLNLPTGAQQSPAMPMLNRPMPPPGQPGQPGPSTPQQRPQSQIPQMTPQGGISDPQLSQLMFEAQQRAKAVGIQGPPLNEQTRLRLMGDMDPAVKQQLLKIPDQTFRQILQMQNRGPGPMQNAMFPGGQPGQPNMQMIGQGQGVPMGGMPPNMINGAAMANMRPGGMNMGQQTPAPLGGQQTPMGQRPGLSQPQQRLATAQALLQQNPGIIPRTDNSTYPPTVLNEAIRQNVPAHVKTWAQLKQWVQSNSSIMPGVDNQKLLLLQVLHFQDAMRQQQQQLAMQQQQAQQQQTQQAQQAQAQQQQQQQQRNGVFTGRPAQPTGIAPPAQMTPGSAPARPQQPPNMANMGNITVTPQEIQAIRMKLPPHQANATDEQLRNFLVQQKMNIRKQQLQQQQQQSNMNPQAQQRAQAPAQQPPINMPGQMPPQVSRPPTGQSTPAQPTPQTKPAGLPQQPSQTTQPNSAAALNKGTKRPNDDGGDATVDGSSANMAPQAPAMVPSRSQQAPNFSQEQLQKMTPQMRANLMKAQDASNNKSQQPRVPNMEEITAKMKDPAQETKFKTMLMEEEQRLPRGQAVQLTPEKRNTMQQLVKDQFNSIRKVEQALRVFLVTSHGPDAENMARIIIKARCSLLRQLNPLDGTLRPEITINENEFREQIKNVISFVQKVMSRFAPQGSQVQQNRDATQPHKLNDSNLKKLEEEQRKTKAPPPPTNTHPPFPLPGKSNTPVPVPTYFTPPANIPNIKLPPNNKRIKMDPNSQNSTAPGTKGSGGSKGGSPEIKRQQPPAVQKPTFKCDHVDCEYASRGFDNQAELDAHVGQVHSKIDDPLQYALDTMADFLEVDQKTGKAKQESAQRAAKPASTPRAPPHQAPKTGQTPSMPPTAATPAGQQAAATPMTRVPTQPGIKSSPSTNLLKTPQTNVKVATPSTGAPAKATPASTTKAAPKEAELPAPLEPEKEDLQPLVPTSLFDFSYDEVYASLDANGPFTTLDVKDEDNSWALRSRPSSPLNTPDSSSKDTPSTRQSDISENDNLQINIDIKDTDLPEGWFAAVQGDALPLDVQLSEDLQNLGVTLPPMDNSDMMLFYGDSGMMDLDALDKAMYSMGEPMDTSMLGTT</sequence>
<feature type="region of interest" description="Disordered" evidence="3">
    <location>
        <begin position="817"/>
        <end position="938"/>
    </location>
</feature>
<feature type="region of interest" description="Disordered" evidence="3">
    <location>
        <begin position="427"/>
        <end position="484"/>
    </location>
</feature>
<protein>
    <recommendedName>
        <fullName evidence="4">Mediator complex subunit 15 KIX domain-containing protein</fullName>
    </recommendedName>
</protein>
<dbReference type="EMBL" id="KZ805455">
    <property type="protein sequence ID" value="PVH96761.1"/>
    <property type="molecule type" value="Genomic_DNA"/>
</dbReference>
<feature type="compositionally biased region" description="Low complexity" evidence="3">
    <location>
        <begin position="817"/>
        <end position="843"/>
    </location>
</feature>
<feature type="compositionally biased region" description="Low complexity" evidence="3">
    <location>
        <begin position="157"/>
        <end position="191"/>
    </location>
</feature>
<comment type="subcellular location">
    <subcellularLocation>
        <location evidence="1">Nucleus</location>
    </subcellularLocation>
</comment>
<dbReference type="GO" id="GO:0005634">
    <property type="term" value="C:nucleus"/>
    <property type="evidence" value="ECO:0007669"/>
    <property type="project" value="UniProtKB-SubCell"/>
</dbReference>
<feature type="compositionally biased region" description="Low complexity" evidence="3">
    <location>
        <begin position="464"/>
        <end position="477"/>
    </location>
</feature>
<feature type="region of interest" description="Disordered" evidence="3">
    <location>
        <begin position="265"/>
        <end position="295"/>
    </location>
</feature>
<evidence type="ECO:0000313" key="6">
    <source>
        <dbReference type="Proteomes" id="UP000244855"/>
    </source>
</evidence>
<feature type="compositionally biased region" description="Polar residues" evidence="3">
    <location>
        <begin position="1331"/>
        <end position="1349"/>
    </location>
</feature>
<evidence type="ECO:0000259" key="4">
    <source>
        <dbReference type="Pfam" id="PF16987"/>
    </source>
</evidence>
<name>A0A2V1DFE6_9PLEO</name>
<feature type="compositionally biased region" description="Low complexity" evidence="3">
    <location>
        <begin position="1437"/>
        <end position="1448"/>
    </location>
</feature>
<dbReference type="OrthoDB" id="3918840at2759"/>
<gene>
    <name evidence="5" type="ORF">DM02DRAFT_534575</name>
</gene>
<feature type="region of interest" description="Disordered" evidence="3">
    <location>
        <begin position="155"/>
        <end position="191"/>
    </location>
</feature>
<feature type="compositionally biased region" description="Low complexity" evidence="3">
    <location>
        <begin position="861"/>
        <end position="890"/>
    </location>
</feature>
<dbReference type="InterPro" id="IPR036546">
    <property type="entry name" value="MED15_KIX"/>
</dbReference>
<organism evidence="5 6">
    <name type="scientific">Periconia macrospinosa</name>
    <dbReference type="NCBI Taxonomy" id="97972"/>
    <lineage>
        <taxon>Eukaryota</taxon>
        <taxon>Fungi</taxon>
        <taxon>Dikarya</taxon>
        <taxon>Ascomycota</taxon>
        <taxon>Pezizomycotina</taxon>
        <taxon>Dothideomycetes</taxon>
        <taxon>Pleosporomycetidae</taxon>
        <taxon>Pleosporales</taxon>
        <taxon>Massarineae</taxon>
        <taxon>Periconiaceae</taxon>
        <taxon>Periconia</taxon>
    </lineage>
</organism>
<feature type="compositionally biased region" description="Basic and acidic residues" evidence="3">
    <location>
        <begin position="1113"/>
        <end position="1132"/>
    </location>
</feature>
<dbReference type="STRING" id="97972.A0A2V1DFE6"/>
<feature type="compositionally biased region" description="Basic and acidic residues" evidence="3">
    <location>
        <begin position="1370"/>
        <end position="1387"/>
    </location>
</feature>
<keyword evidence="6" id="KW-1185">Reference proteome</keyword>
<evidence type="ECO:0000256" key="1">
    <source>
        <dbReference type="ARBA" id="ARBA00004123"/>
    </source>
</evidence>
<dbReference type="Proteomes" id="UP000244855">
    <property type="component" value="Unassembled WGS sequence"/>
</dbReference>
<feature type="compositionally biased region" description="Pro residues" evidence="3">
    <location>
        <begin position="1135"/>
        <end position="1148"/>
    </location>
</feature>
<reference evidence="5 6" key="1">
    <citation type="journal article" date="2018" name="Sci. Rep.">
        <title>Comparative genomics provides insights into the lifestyle and reveals functional heterogeneity of dark septate endophytic fungi.</title>
        <authorList>
            <person name="Knapp D.G."/>
            <person name="Nemeth J.B."/>
            <person name="Barry K."/>
            <person name="Hainaut M."/>
            <person name="Henrissat B."/>
            <person name="Johnson J."/>
            <person name="Kuo A."/>
            <person name="Lim J.H.P."/>
            <person name="Lipzen A."/>
            <person name="Nolan M."/>
            <person name="Ohm R.A."/>
            <person name="Tamas L."/>
            <person name="Grigoriev I.V."/>
            <person name="Spatafora J.W."/>
            <person name="Nagy L.G."/>
            <person name="Kovacs G.M."/>
        </authorList>
    </citation>
    <scope>NUCLEOTIDE SEQUENCE [LARGE SCALE GENOMIC DNA]</scope>
    <source>
        <strain evidence="5 6">DSE2036</strain>
    </source>
</reference>
<evidence type="ECO:0000313" key="5">
    <source>
        <dbReference type="EMBL" id="PVH96761.1"/>
    </source>
</evidence>
<keyword evidence="2" id="KW-0539">Nucleus</keyword>
<feature type="region of interest" description="Disordered" evidence="3">
    <location>
        <begin position="1424"/>
        <end position="1458"/>
    </location>
</feature>
<feature type="region of interest" description="Disordered" evidence="3">
    <location>
        <begin position="1102"/>
        <end position="1219"/>
    </location>
</feature>
<feature type="region of interest" description="Disordered" evidence="3">
    <location>
        <begin position="1270"/>
        <end position="1389"/>
    </location>
</feature>
<evidence type="ECO:0000256" key="3">
    <source>
        <dbReference type="SAM" id="MobiDB-lite"/>
    </source>
</evidence>
<feature type="compositionally biased region" description="Pro residues" evidence="3">
    <location>
        <begin position="450"/>
        <end position="463"/>
    </location>
</feature>
<accession>A0A2V1DFE6</accession>
<feature type="compositionally biased region" description="Low complexity" evidence="3">
    <location>
        <begin position="1351"/>
        <end position="1369"/>
    </location>
</feature>
<feature type="compositionally biased region" description="Basic and acidic residues" evidence="3">
    <location>
        <begin position="1270"/>
        <end position="1279"/>
    </location>
</feature>
<feature type="compositionally biased region" description="Polar residues" evidence="3">
    <location>
        <begin position="1449"/>
        <end position="1458"/>
    </location>
</feature>
<feature type="region of interest" description="Disordered" evidence="3">
    <location>
        <begin position="312"/>
        <end position="361"/>
    </location>
</feature>
<feature type="compositionally biased region" description="Low complexity" evidence="3">
    <location>
        <begin position="1308"/>
        <end position="1324"/>
    </location>
</feature>
<feature type="region of interest" description="Disordered" evidence="3">
    <location>
        <begin position="731"/>
        <end position="778"/>
    </location>
</feature>
<feature type="compositionally biased region" description="Low complexity" evidence="3">
    <location>
        <begin position="1159"/>
        <end position="1177"/>
    </location>
</feature>
<proteinExistence type="predicted"/>
<feature type="compositionally biased region" description="Low complexity" evidence="3">
    <location>
        <begin position="277"/>
        <end position="293"/>
    </location>
</feature>
<feature type="domain" description="Mediator complex subunit 15 KIX" evidence="4">
    <location>
        <begin position="18"/>
        <end position="93"/>
    </location>
</feature>